<feature type="compositionally biased region" description="Low complexity" evidence="1">
    <location>
        <begin position="143"/>
        <end position="155"/>
    </location>
</feature>
<evidence type="ECO:0000313" key="2">
    <source>
        <dbReference type="EMBL" id="PWA19508.1"/>
    </source>
</evidence>
<dbReference type="InterPro" id="IPR036924">
    <property type="entry name" value="Prion/Doppel_b-ribbon_dom_sf"/>
</dbReference>
<dbReference type="GO" id="GO:0016020">
    <property type="term" value="C:membrane"/>
    <property type="evidence" value="ECO:0007669"/>
    <property type="project" value="InterPro"/>
</dbReference>
<dbReference type="SUPFAM" id="SSF54098">
    <property type="entry name" value="Prion-like"/>
    <property type="match status" value="1"/>
</dbReference>
<feature type="compositionally biased region" description="Low complexity" evidence="1">
    <location>
        <begin position="164"/>
        <end position="176"/>
    </location>
</feature>
<dbReference type="EMBL" id="NHOQ01002094">
    <property type="protein sequence ID" value="PWA19508.1"/>
    <property type="molecule type" value="Genomic_DNA"/>
</dbReference>
<dbReference type="GO" id="GO:0051260">
    <property type="term" value="P:protein homooligomerization"/>
    <property type="evidence" value="ECO:0007669"/>
    <property type="project" value="InterPro"/>
</dbReference>
<reference evidence="2 3" key="1">
    <citation type="journal article" date="2018" name="G3 (Bethesda)">
        <title>A High-Quality Reference Genome for the Invasive Mosquitofish Gambusia affinis Using a Chicago Library.</title>
        <authorList>
            <person name="Hoffberg S.L."/>
            <person name="Troendle N.J."/>
            <person name="Glenn T.C."/>
            <person name="Mahmud O."/>
            <person name="Louha S."/>
            <person name="Chalopin D."/>
            <person name="Bennetzen J.L."/>
            <person name="Mauricio R."/>
        </authorList>
    </citation>
    <scope>NUCLEOTIDE SEQUENCE [LARGE SCALE GENOMIC DNA]</scope>
    <source>
        <strain evidence="2">NE01/NJP1002.9</strain>
        <tissue evidence="2">Muscle</tissue>
    </source>
</reference>
<dbReference type="STRING" id="33528.ENSGAFP00000001920"/>
<accession>A0A315V803</accession>
<dbReference type="AlphaFoldDB" id="A0A315V803"/>
<feature type="region of interest" description="Disordered" evidence="1">
    <location>
        <begin position="348"/>
        <end position="394"/>
    </location>
</feature>
<protein>
    <submittedName>
        <fullName evidence="2">Uncharacterized protein</fullName>
    </submittedName>
</protein>
<name>A0A315V803_GAMAF</name>
<keyword evidence="3" id="KW-1185">Reference proteome</keyword>
<proteinExistence type="predicted"/>
<feature type="region of interest" description="Disordered" evidence="1">
    <location>
        <begin position="136"/>
        <end position="192"/>
    </location>
</feature>
<dbReference type="Gene3D" id="1.10.790.10">
    <property type="entry name" value="Prion/Doppel protein, beta-ribbon domain"/>
    <property type="match status" value="1"/>
</dbReference>
<evidence type="ECO:0000256" key="1">
    <source>
        <dbReference type="SAM" id="MobiDB-lite"/>
    </source>
</evidence>
<evidence type="ECO:0000313" key="3">
    <source>
        <dbReference type="Proteomes" id="UP000250572"/>
    </source>
</evidence>
<sequence length="704" mass="77501">MFAMLTPANSVVDLISGRGVQIRSDSSPSFFSSEIPFPFLFLLCVSSSSVRFAMQRPEHFVSYQMMENKQVKPRPTSCIQATYISGARGITSEANVSPDRLNVQRSVKMQLKSSLLCLLLFHFHFLLAKRGGGIGKGLGGRKGSTSNRSGTSSNTWHKTNQGSNPQGGHPKQPKQGNQGGNPGSYPRQQGGGYYNPYGGMGSPYSNKGYPGGYINANPNNKILSPRYGGSFGYGGYGSRGGSPFSQSVQGMGFLPNRNSRGFGRSAMIAAGGGAVVGMALGYGLGRFPRPDFQFHNANQEYYYNHYMYRKYGTRSTDANDYSRDYRFNTPSGKFDKFMDDCMKRIDLSAESQKPLSKPTSRTPTRASTPLTNNTTNTTAPSSPSSQESSSAEDDDTVSIVEIGYPALIEQLKVRKCLEQYMDKSDQYLVRQNGGAQALTLGLPGNALRCSSFPAFGAVSSLLARPSCLHDSHPVSQHHGGYEANHNHYAVVDGPTGRCSVNPQAHSRALDGSRLRTEGSHTLVHNPRSHHNRHIPHNLRTPRTRIHTRDGSGLTQSSILLLPLQLPLRLFSPHLDHFSGLGQVRVCRTDRPIHGCSRRRHRHRLLLRSPDRIHRLRDRDAPQSWAAGCKGAADRGAWWTGVADAHWPGERSPTSTCMDKIESKILRAVFNFKLVEENPEHLRLQPECQDVEDGGGRIRSWSSCI</sequence>
<gene>
    <name evidence="2" type="ORF">CCH79_00007034</name>
</gene>
<comment type="caution">
    <text evidence="2">The sequence shown here is derived from an EMBL/GenBank/DDBJ whole genome shotgun (WGS) entry which is preliminary data.</text>
</comment>
<dbReference type="Proteomes" id="UP000250572">
    <property type="component" value="Unassembled WGS sequence"/>
</dbReference>
<organism evidence="2 3">
    <name type="scientific">Gambusia affinis</name>
    <name type="common">Western mosquitofish</name>
    <name type="synonym">Heterandria affinis</name>
    <dbReference type="NCBI Taxonomy" id="33528"/>
    <lineage>
        <taxon>Eukaryota</taxon>
        <taxon>Metazoa</taxon>
        <taxon>Chordata</taxon>
        <taxon>Craniata</taxon>
        <taxon>Vertebrata</taxon>
        <taxon>Euteleostomi</taxon>
        <taxon>Actinopterygii</taxon>
        <taxon>Neopterygii</taxon>
        <taxon>Teleostei</taxon>
        <taxon>Neoteleostei</taxon>
        <taxon>Acanthomorphata</taxon>
        <taxon>Ovalentaria</taxon>
        <taxon>Atherinomorphae</taxon>
        <taxon>Cyprinodontiformes</taxon>
        <taxon>Poeciliidae</taxon>
        <taxon>Poeciliinae</taxon>
        <taxon>Gambusia</taxon>
    </lineage>
</organism>
<feature type="compositionally biased region" description="Low complexity" evidence="1">
    <location>
        <begin position="356"/>
        <end position="389"/>
    </location>
</feature>